<feature type="region of interest" description="Disordered" evidence="1">
    <location>
        <begin position="217"/>
        <end position="241"/>
    </location>
</feature>
<feature type="region of interest" description="Disordered" evidence="1">
    <location>
        <begin position="443"/>
        <end position="468"/>
    </location>
</feature>
<dbReference type="AlphaFoldDB" id="A0A9P9DF47"/>
<protein>
    <submittedName>
        <fullName evidence="2">Uncharacterized protein</fullName>
    </submittedName>
</protein>
<feature type="region of interest" description="Disordered" evidence="1">
    <location>
        <begin position="281"/>
        <end position="301"/>
    </location>
</feature>
<dbReference type="EMBL" id="JAGMUU010000030">
    <property type="protein sequence ID" value="KAH7119415.1"/>
    <property type="molecule type" value="Genomic_DNA"/>
</dbReference>
<name>A0A9P9DF47_9HYPO</name>
<organism evidence="2 3">
    <name type="scientific">Dactylonectria estremocensis</name>
    <dbReference type="NCBI Taxonomy" id="1079267"/>
    <lineage>
        <taxon>Eukaryota</taxon>
        <taxon>Fungi</taxon>
        <taxon>Dikarya</taxon>
        <taxon>Ascomycota</taxon>
        <taxon>Pezizomycotina</taxon>
        <taxon>Sordariomycetes</taxon>
        <taxon>Hypocreomycetidae</taxon>
        <taxon>Hypocreales</taxon>
        <taxon>Nectriaceae</taxon>
        <taxon>Dactylonectria</taxon>
    </lineage>
</organism>
<gene>
    <name evidence="2" type="ORF">B0J13DRAFT_612927</name>
</gene>
<keyword evidence="3" id="KW-1185">Reference proteome</keyword>
<evidence type="ECO:0000313" key="3">
    <source>
        <dbReference type="Proteomes" id="UP000717696"/>
    </source>
</evidence>
<evidence type="ECO:0000256" key="1">
    <source>
        <dbReference type="SAM" id="MobiDB-lite"/>
    </source>
</evidence>
<feature type="compositionally biased region" description="Basic and acidic residues" evidence="1">
    <location>
        <begin position="498"/>
        <end position="512"/>
    </location>
</feature>
<reference evidence="2" key="1">
    <citation type="journal article" date="2021" name="Nat. Commun.">
        <title>Genetic determinants of endophytism in the Arabidopsis root mycobiome.</title>
        <authorList>
            <person name="Mesny F."/>
            <person name="Miyauchi S."/>
            <person name="Thiergart T."/>
            <person name="Pickel B."/>
            <person name="Atanasova L."/>
            <person name="Karlsson M."/>
            <person name="Huettel B."/>
            <person name="Barry K.W."/>
            <person name="Haridas S."/>
            <person name="Chen C."/>
            <person name="Bauer D."/>
            <person name="Andreopoulos W."/>
            <person name="Pangilinan J."/>
            <person name="LaButti K."/>
            <person name="Riley R."/>
            <person name="Lipzen A."/>
            <person name="Clum A."/>
            <person name="Drula E."/>
            <person name="Henrissat B."/>
            <person name="Kohler A."/>
            <person name="Grigoriev I.V."/>
            <person name="Martin F.M."/>
            <person name="Hacquard S."/>
        </authorList>
    </citation>
    <scope>NUCLEOTIDE SEQUENCE</scope>
    <source>
        <strain evidence="2">MPI-CAGE-AT-0021</strain>
    </source>
</reference>
<feature type="region of interest" description="Disordered" evidence="1">
    <location>
        <begin position="492"/>
        <end position="541"/>
    </location>
</feature>
<accession>A0A9P9DF47</accession>
<sequence>MDSLPFSMNGSLQTQGWDDMPCLHHSLLTSQLGFLSCSQRREQAWRAGFNAGFDDGYRKGTDARTQVSGDDFTGVSEIQPVGLGHYSNIEPEDIADWPILETTQHIPPDLAMSIPAESTAGSFGMSNFGFGGNMSFSDSQKPSLALDAEPISQNSPATSINLIPHRSPPYASDSSNGEVLYLADKAASYNLPADEKNTAHPDQNYLLTFIAQSEERASKFPSPPLGAQIMEEPISSSVDINTTETITTTTNNLELADCAPRIYPAPDSAPIYSSVDETLAASPSSNSRSINPLCSPSTGYTTGSPATTDGFASFTDSAIGSGSTDASSAATSISSGSPGGCLTFAAFPLRSGLSGASSATTPVLYDSPGASLASLSTPSPSGLWLEPIIQAESPCLDVVESCREEDDGIALPDGMEPPDSPNSPTAMCTLNDISRNMMLSGQLENDASNDSPAYNNPNDEYDAGESPPELHLACDTALKKLPIIDVNGDGSWTEVESEESKNEKVGDLEKPQGRKRRSQQPLNDRPKRARQVTPGTNPEATSEKWYFNLKSISLQNQKGRKKQEIHWSTRGRCWLDQATRKEIEGNSLLEECCILSIEIQIRLDWPLMILTKQKGGWEGSNAQGDCRLQVNTRDVEDAIRHR</sequence>
<feature type="region of interest" description="Disordered" evidence="1">
    <location>
        <begin position="156"/>
        <end position="175"/>
    </location>
</feature>
<dbReference type="Proteomes" id="UP000717696">
    <property type="component" value="Unassembled WGS sequence"/>
</dbReference>
<dbReference type="OrthoDB" id="10467764at2759"/>
<proteinExistence type="predicted"/>
<feature type="compositionally biased region" description="Polar residues" evidence="1">
    <location>
        <begin position="443"/>
        <end position="458"/>
    </location>
</feature>
<comment type="caution">
    <text evidence="2">The sequence shown here is derived from an EMBL/GenBank/DDBJ whole genome shotgun (WGS) entry which is preliminary data.</text>
</comment>
<evidence type="ECO:0000313" key="2">
    <source>
        <dbReference type="EMBL" id="KAH7119415.1"/>
    </source>
</evidence>
<feature type="region of interest" description="Disordered" evidence="1">
    <location>
        <begin position="408"/>
        <end position="428"/>
    </location>
</feature>